<keyword evidence="2" id="KW-1185">Reference proteome</keyword>
<sequence>MYLVNDEFYAGGENHGVAWKAKKNGIIWRGEASGGRAGEDVWHHFHRYRLVQMLNGTTVSQTEKSNERSLAFDMLSRRLYRSQALSRGRIGAWLDGSANAGFVKLCPPGTHQHGYKYLPDVDGNSFSARYHGFLPSSSLPLKATIYAERHDDGLTPWMHFAPFDNTFHDLYSILDYFADGPGRPGDTAAQFVAKKLVRRGRSRF</sequence>
<dbReference type="Proteomes" id="UP000827724">
    <property type="component" value="Unassembled WGS sequence"/>
</dbReference>
<dbReference type="AlphaFoldDB" id="A0A9P8QI29"/>
<reference evidence="1" key="1">
    <citation type="submission" date="2021-08" db="EMBL/GenBank/DDBJ databases">
        <title>Chromosome-Level Trichoderma cornu-damae using Hi-C Data.</title>
        <authorList>
            <person name="Kim C.S."/>
        </authorList>
    </citation>
    <scope>NUCLEOTIDE SEQUENCE</scope>
    <source>
        <strain evidence="1">KA19-0412C</strain>
    </source>
</reference>
<dbReference type="EMBL" id="JAIWOZ010000004">
    <property type="protein sequence ID" value="KAH6606761.1"/>
    <property type="molecule type" value="Genomic_DNA"/>
</dbReference>
<evidence type="ECO:0008006" key="3">
    <source>
        <dbReference type="Google" id="ProtNLM"/>
    </source>
</evidence>
<evidence type="ECO:0000313" key="2">
    <source>
        <dbReference type="Proteomes" id="UP000827724"/>
    </source>
</evidence>
<proteinExistence type="predicted"/>
<gene>
    <name evidence="1" type="ORF">Trco_005914</name>
</gene>
<dbReference type="PANTHER" id="PTHR12203:SF22">
    <property type="entry name" value="CAPSULE ASSOCIATED PROTEIN"/>
    <property type="match status" value="1"/>
</dbReference>
<evidence type="ECO:0000313" key="1">
    <source>
        <dbReference type="EMBL" id="KAH6606761.1"/>
    </source>
</evidence>
<dbReference type="InterPro" id="IPR051091">
    <property type="entry name" value="O-Glucosyltr/Glycosyltrsf_90"/>
</dbReference>
<comment type="caution">
    <text evidence="1">The sequence shown here is derived from an EMBL/GenBank/DDBJ whole genome shotgun (WGS) entry which is preliminary data.</text>
</comment>
<dbReference type="PANTHER" id="PTHR12203">
    <property type="entry name" value="KDEL LYS-ASP-GLU-LEU CONTAINING - RELATED"/>
    <property type="match status" value="1"/>
</dbReference>
<dbReference type="OrthoDB" id="541052at2759"/>
<accession>A0A9P8QI29</accession>
<protein>
    <recommendedName>
        <fullName evidence="3">Glycosyl transferase CAP10 domain-containing protein</fullName>
    </recommendedName>
</protein>
<name>A0A9P8QI29_9HYPO</name>
<organism evidence="1 2">
    <name type="scientific">Trichoderma cornu-damae</name>
    <dbReference type="NCBI Taxonomy" id="654480"/>
    <lineage>
        <taxon>Eukaryota</taxon>
        <taxon>Fungi</taxon>
        <taxon>Dikarya</taxon>
        <taxon>Ascomycota</taxon>
        <taxon>Pezizomycotina</taxon>
        <taxon>Sordariomycetes</taxon>
        <taxon>Hypocreomycetidae</taxon>
        <taxon>Hypocreales</taxon>
        <taxon>Hypocreaceae</taxon>
        <taxon>Trichoderma</taxon>
    </lineage>
</organism>